<dbReference type="PANTHER" id="PTHR31579:SF58">
    <property type="entry name" value="PLANT-SPECIFIC DOMAIN TIGR01615 FAMILY PROTEIN"/>
    <property type="match status" value="1"/>
</dbReference>
<protein>
    <submittedName>
        <fullName evidence="1">Uncharacterized protein</fullName>
    </submittedName>
</protein>
<proteinExistence type="evidence at transcript level"/>
<sequence length="298" mass="33956">MYQEFISTIPAATGWSSDEVSFADTVFGFWEDAHVLVPPGNSSDSSNDELDYNDEEEDGSFCNLEKNKAFWEEQEQLLKATLCRTSSREMKIRQAVKEALGELNTSELLCFCRRPVATRSCRDCLRREMCDRLLNLGYNCVICKSKWRSSSEIPSGEHTYLEVTENSSNAKRGVVKVVIELNFRAEFEMARANEEYFQLATKLPEVFVGKSERLRAVVKIMCSAAKKCMKEKKMHLAPWRKQKYMQAKWLGTCLDRSIVEPLPMVDTTRGARPKASMLTCDLLDNISGLHCRNAVEVV</sequence>
<name>I3RZW3_LOTJA</name>
<dbReference type="InterPro" id="IPR006502">
    <property type="entry name" value="PDDEXK-like"/>
</dbReference>
<dbReference type="AlphaFoldDB" id="I3RZW3"/>
<dbReference type="EMBL" id="BT133760">
    <property type="protein sequence ID" value="AFK33555.1"/>
    <property type="molecule type" value="mRNA"/>
</dbReference>
<accession>I3RZW3</accession>
<organism evidence="1">
    <name type="scientific">Lotus japonicus</name>
    <name type="common">Lotus corniculatus var. japonicus</name>
    <dbReference type="NCBI Taxonomy" id="34305"/>
    <lineage>
        <taxon>Eukaryota</taxon>
        <taxon>Viridiplantae</taxon>
        <taxon>Streptophyta</taxon>
        <taxon>Embryophyta</taxon>
        <taxon>Tracheophyta</taxon>
        <taxon>Spermatophyta</taxon>
        <taxon>Magnoliopsida</taxon>
        <taxon>eudicotyledons</taxon>
        <taxon>Gunneridae</taxon>
        <taxon>Pentapetalae</taxon>
        <taxon>rosids</taxon>
        <taxon>fabids</taxon>
        <taxon>Fabales</taxon>
        <taxon>Fabaceae</taxon>
        <taxon>Papilionoideae</taxon>
        <taxon>50 kb inversion clade</taxon>
        <taxon>NPAAA clade</taxon>
        <taxon>Hologalegina</taxon>
        <taxon>robinioid clade</taxon>
        <taxon>Loteae</taxon>
        <taxon>Lotus</taxon>
    </lineage>
</organism>
<evidence type="ECO:0000313" key="1">
    <source>
        <dbReference type="EMBL" id="AFK33555.1"/>
    </source>
</evidence>
<reference evidence="1" key="1">
    <citation type="submission" date="2012-05" db="EMBL/GenBank/DDBJ databases">
        <authorList>
            <person name="Krishnakumar V."/>
            <person name="Cheung F."/>
            <person name="Xiao Y."/>
            <person name="Chan A."/>
            <person name="Moskal W.A."/>
            <person name="Town C.D."/>
        </authorList>
    </citation>
    <scope>NUCLEOTIDE SEQUENCE</scope>
</reference>
<dbReference type="Pfam" id="PF04720">
    <property type="entry name" value="PDDEXK_6"/>
    <property type="match status" value="1"/>
</dbReference>
<dbReference type="NCBIfam" id="TIGR01615">
    <property type="entry name" value="A_thal_3542"/>
    <property type="match status" value="1"/>
</dbReference>
<dbReference type="PANTHER" id="PTHR31579">
    <property type="entry name" value="OS03G0796600 PROTEIN"/>
    <property type="match status" value="1"/>
</dbReference>